<feature type="region of interest" description="Disordered" evidence="1">
    <location>
        <begin position="1"/>
        <end position="24"/>
    </location>
</feature>
<reference evidence="2 3" key="1">
    <citation type="journal article" date="2018" name="Evol. Lett.">
        <title>Horizontal gene cluster transfer increased hallucinogenic mushroom diversity.</title>
        <authorList>
            <person name="Reynolds H.T."/>
            <person name="Vijayakumar V."/>
            <person name="Gluck-Thaler E."/>
            <person name="Korotkin H.B."/>
            <person name="Matheny P.B."/>
            <person name="Slot J.C."/>
        </authorList>
    </citation>
    <scope>NUCLEOTIDE SEQUENCE [LARGE SCALE GENOMIC DNA]</scope>
    <source>
        <strain evidence="2 3">SRW20</strain>
    </source>
</reference>
<organism evidence="2 3">
    <name type="scientific">Gymnopilus dilepis</name>
    <dbReference type="NCBI Taxonomy" id="231916"/>
    <lineage>
        <taxon>Eukaryota</taxon>
        <taxon>Fungi</taxon>
        <taxon>Dikarya</taxon>
        <taxon>Basidiomycota</taxon>
        <taxon>Agaricomycotina</taxon>
        <taxon>Agaricomycetes</taxon>
        <taxon>Agaricomycetidae</taxon>
        <taxon>Agaricales</taxon>
        <taxon>Agaricineae</taxon>
        <taxon>Hymenogastraceae</taxon>
        <taxon>Gymnopilus</taxon>
    </lineage>
</organism>
<dbReference type="AlphaFoldDB" id="A0A409YP92"/>
<evidence type="ECO:0000313" key="3">
    <source>
        <dbReference type="Proteomes" id="UP000284706"/>
    </source>
</evidence>
<proteinExistence type="predicted"/>
<evidence type="ECO:0000256" key="1">
    <source>
        <dbReference type="SAM" id="MobiDB-lite"/>
    </source>
</evidence>
<sequence>MSHSLGRKTKKLASSALDLDARKRPLDAQLATVVALAVKMLPDLQPFDPTREVHSCDLDPWDACGSDMVVEESDGSIYNGSHSSPIQQPHSSRPPSQPLSARAPPTAPKPKCLNPD</sequence>
<feature type="compositionally biased region" description="Basic residues" evidence="1">
    <location>
        <begin position="1"/>
        <end position="11"/>
    </location>
</feature>
<accession>A0A409YP92</accession>
<dbReference type="EMBL" id="NHYE01000575">
    <property type="protein sequence ID" value="PPR04744.1"/>
    <property type="molecule type" value="Genomic_DNA"/>
</dbReference>
<feature type="compositionally biased region" description="Low complexity" evidence="1">
    <location>
        <begin position="81"/>
        <end position="100"/>
    </location>
</feature>
<protein>
    <submittedName>
        <fullName evidence="2">Uncharacterized protein</fullName>
    </submittedName>
</protein>
<dbReference type="Proteomes" id="UP000284706">
    <property type="component" value="Unassembled WGS sequence"/>
</dbReference>
<feature type="region of interest" description="Disordered" evidence="1">
    <location>
        <begin position="72"/>
        <end position="116"/>
    </location>
</feature>
<dbReference type="InParanoid" id="A0A409YP92"/>
<keyword evidence="3" id="KW-1185">Reference proteome</keyword>
<evidence type="ECO:0000313" key="2">
    <source>
        <dbReference type="EMBL" id="PPR04744.1"/>
    </source>
</evidence>
<comment type="caution">
    <text evidence="2">The sequence shown here is derived from an EMBL/GenBank/DDBJ whole genome shotgun (WGS) entry which is preliminary data.</text>
</comment>
<gene>
    <name evidence="2" type="ORF">CVT26_012886</name>
</gene>
<name>A0A409YP92_9AGAR</name>